<evidence type="ECO:0000313" key="3">
    <source>
        <dbReference type="Proteomes" id="UP000789901"/>
    </source>
</evidence>
<sequence length="328" mass="37981">MQADKNSKTNSSVLDKILDEMGDENHAIAWKNINTRLESIFGCDEILNIPEETQKSKYLEWIISLQNWAFADKYPIKLWKEKAKNTFASIIQRARDCEKEIETSKKNVDNKKREKLLTANNDLVHNNDENPADNDEDQTDDDDEQADIEAEYVHIDFGNELGSVEEGLKTWSSIDNNIENVYAEVKLQRFCHFLKLYDAYVVLFQLAIKEPSSSNQKISIKQKKDSGIPLGITAPFRSIRGWVGYRMKSFLQIKSRGERRFWIAICRIRFILNENLTTVKQLVNSGASPHFFQLLSDEDFNNFLILIANEKPVNFNSPIKSTTFWIDK</sequence>
<dbReference type="EMBL" id="CAJVQB010049345">
    <property type="protein sequence ID" value="CAG8834432.1"/>
    <property type="molecule type" value="Genomic_DNA"/>
</dbReference>
<feature type="compositionally biased region" description="Acidic residues" evidence="1">
    <location>
        <begin position="130"/>
        <end position="143"/>
    </location>
</feature>
<feature type="non-terminal residue" evidence="2">
    <location>
        <position position="328"/>
    </location>
</feature>
<gene>
    <name evidence="2" type="ORF">GMARGA_LOCUS32051</name>
</gene>
<accession>A0ABN7WKH9</accession>
<protein>
    <submittedName>
        <fullName evidence="2">7554_t:CDS:1</fullName>
    </submittedName>
</protein>
<comment type="caution">
    <text evidence="2">The sequence shown here is derived from an EMBL/GenBank/DDBJ whole genome shotgun (WGS) entry which is preliminary data.</text>
</comment>
<proteinExistence type="predicted"/>
<evidence type="ECO:0000256" key="1">
    <source>
        <dbReference type="SAM" id="MobiDB-lite"/>
    </source>
</evidence>
<evidence type="ECO:0000313" key="2">
    <source>
        <dbReference type="EMBL" id="CAG8834432.1"/>
    </source>
</evidence>
<dbReference type="Proteomes" id="UP000789901">
    <property type="component" value="Unassembled WGS sequence"/>
</dbReference>
<feature type="region of interest" description="Disordered" evidence="1">
    <location>
        <begin position="119"/>
        <end position="143"/>
    </location>
</feature>
<name>A0ABN7WKH9_GIGMA</name>
<keyword evidence="3" id="KW-1185">Reference proteome</keyword>
<organism evidence="2 3">
    <name type="scientific">Gigaspora margarita</name>
    <dbReference type="NCBI Taxonomy" id="4874"/>
    <lineage>
        <taxon>Eukaryota</taxon>
        <taxon>Fungi</taxon>
        <taxon>Fungi incertae sedis</taxon>
        <taxon>Mucoromycota</taxon>
        <taxon>Glomeromycotina</taxon>
        <taxon>Glomeromycetes</taxon>
        <taxon>Diversisporales</taxon>
        <taxon>Gigasporaceae</taxon>
        <taxon>Gigaspora</taxon>
    </lineage>
</organism>
<reference evidence="2 3" key="1">
    <citation type="submission" date="2021-06" db="EMBL/GenBank/DDBJ databases">
        <authorList>
            <person name="Kallberg Y."/>
            <person name="Tangrot J."/>
            <person name="Rosling A."/>
        </authorList>
    </citation>
    <scope>NUCLEOTIDE SEQUENCE [LARGE SCALE GENOMIC DNA]</scope>
    <source>
        <strain evidence="2 3">120-4 pot B 10/14</strain>
    </source>
</reference>